<evidence type="ECO:0000256" key="5">
    <source>
        <dbReference type="ARBA" id="ARBA00022679"/>
    </source>
</evidence>
<keyword evidence="3" id="KW-0723">Serine/threonine-protein kinase</keyword>
<comment type="caution">
    <text evidence="12">The sequence shown here is derived from an EMBL/GenBank/DDBJ whole genome shotgun (WGS) entry which is preliminary data.</text>
</comment>
<protein>
    <recommendedName>
        <fullName evidence="2">non-specific serine/threonine protein kinase</fullName>
        <ecNumber evidence="2">2.7.11.1</ecNumber>
    </recommendedName>
</protein>
<dbReference type="GO" id="GO:0005524">
    <property type="term" value="F:ATP binding"/>
    <property type="evidence" value="ECO:0007669"/>
    <property type="project" value="UniProtKB-KW"/>
</dbReference>
<dbReference type="Gene3D" id="1.10.510.10">
    <property type="entry name" value="Transferase(Phosphotransferase) domain 1"/>
    <property type="match status" value="1"/>
</dbReference>
<evidence type="ECO:0000256" key="1">
    <source>
        <dbReference type="ARBA" id="ARBA00006692"/>
    </source>
</evidence>
<gene>
    <name evidence="12" type="ORF">OVA965_LOCUS14478</name>
    <name evidence="13" type="ORF">TMI583_LOCUS14482</name>
</gene>
<dbReference type="Proteomes" id="UP000682733">
    <property type="component" value="Unassembled WGS sequence"/>
</dbReference>
<comment type="similarity">
    <text evidence="1">Belongs to the protein kinase superfamily. CAMK Ser/Thr protein kinase family.</text>
</comment>
<evidence type="ECO:0000256" key="7">
    <source>
        <dbReference type="ARBA" id="ARBA00022777"/>
    </source>
</evidence>
<evidence type="ECO:0000256" key="10">
    <source>
        <dbReference type="ARBA" id="ARBA00048679"/>
    </source>
</evidence>
<evidence type="ECO:0000256" key="4">
    <source>
        <dbReference type="ARBA" id="ARBA00022553"/>
    </source>
</evidence>
<keyword evidence="8" id="KW-0067">ATP-binding</keyword>
<evidence type="ECO:0000256" key="6">
    <source>
        <dbReference type="ARBA" id="ARBA00022741"/>
    </source>
</evidence>
<comment type="catalytic activity">
    <reaction evidence="9">
        <text>L-threonyl-[protein] + ATP = O-phospho-L-threonyl-[protein] + ADP + H(+)</text>
        <dbReference type="Rhea" id="RHEA:46608"/>
        <dbReference type="Rhea" id="RHEA-COMP:11060"/>
        <dbReference type="Rhea" id="RHEA-COMP:11605"/>
        <dbReference type="ChEBI" id="CHEBI:15378"/>
        <dbReference type="ChEBI" id="CHEBI:30013"/>
        <dbReference type="ChEBI" id="CHEBI:30616"/>
        <dbReference type="ChEBI" id="CHEBI:61977"/>
        <dbReference type="ChEBI" id="CHEBI:456216"/>
        <dbReference type="EC" id="2.7.11.1"/>
    </reaction>
</comment>
<dbReference type="SUPFAM" id="SSF56112">
    <property type="entry name" value="Protein kinase-like (PK-like)"/>
    <property type="match status" value="1"/>
</dbReference>
<dbReference type="GO" id="GO:0004674">
    <property type="term" value="F:protein serine/threonine kinase activity"/>
    <property type="evidence" value="ECO:0007669"/>
    <property type="project" value="UniProtKB-KW"/>
</dbReference>
<dbReference type="InterPro" id="IPR000719">
    <property type="entry name" value="Prot_kinase_dom"/>
</dbReference>
<accession>A0A8S2DM10</accession>
<evidence type="ECO:0000256" key="3">
    <source>
        <dbReference type="ARBA" id="ARBA00022527"/>
    </source>
</evidence>
<dbReference type="SMART" id="SM00220">
    <property type="entry name" value="S_TKc"/>
    <property type="match status" value="1"/>
</dbReference>
<organism evidence="12 14">
    <name type="scientific">Didymodactylos carnosus</name>
    <dbReference type="NCBI Taxonomy" id="1234261"/>
    <lineage>
        <taxon>Eukaryota</taxon>
        <taxon>Metazoa</taxon>
        <taxon>Spiralia</taxon>
        <taxon>Gnathifera</taxon>
        <taxon>Rotifera</taxon>
        <taxon>Eurotatoria</taxon>
        <taxon>Bdelloidea</taxon>
        <taxon>Philodinida</taxon>
        <taxon>Philodinidae</taxon>
        <taxon>Didymodactylos</taxon>
    </lineage>
</organism>
<name>A0A8S2DM10_9BILA</name>
<dbReference type="InterPro" id="IPR008271">
    <property type="entry name" value="Ser/Thr_kinase_AS"/>
</dbReference>
<dbReference type="InterPro" id="IPR050205">
    <property type="entry name" value="CDPK_Ser/Thr_kinases"/>
</dbReference>
<keyword evidence="5" id="KW-0808">Transferase</keyword>
<dbReference type="EMBL" id="CAJNOK010006285">
    <property type="protein sequence ID" value="CAF0999353.1"/>
    <property type="molecule type" value="Genomic_DNA"/>
</dbReference>
<dbReference type="AlphaFoldDB" id="A0A8S2DM10"/>
<dbReference type="Proteomes" id="UP000677228">
    <property type="component" value="Unassembled WGS sequence"/>
</dbReference>
<evidence type="ECO:0000256" key="9">
    <source>
        <dbReference type="ARBA" id="ARBA00047899"/>
    </source>
</evidence>
<dbReference type="FunFam" id="3.30.200.20:FF:000156">
    <property type="entry name" value="MAP kinase-activated protein kinase 3"/>
    <property type="match status" value="1"/>
</dbReference>
<evidence type="ECO:0000313" key="12">
    <source>
        <dbReference type="EMBL" id="CAF0999353.1"/>
    </source>
</evidence>
<proteinExistence type="inferred from homology"/>
<dbReference type="Pfam" id="PF00069">
    <property type="entry name" value="Pkinase"/>
    <property type="match status" value="1"/>
</dbReference>
<dbReference type="PROSITE" id="PS50011">
    <property type="entry name" value="PROTEIN_KINASE_DOM"/>
    <property type="match status" value="1"/>
</dbReference>
<feature type="domain" description="Protein kinase" evidence="11">
    <location>
        <begin position="29"/>
        <end position="295"/>
    </location>
</feature>
<dbReference type="EMBL" id="CAJOBA010006293">
    <property type="protein sequence ID" value="CAF3768840.1"/>
    <property type="molecule type" value="Genomic_DNA"/>
</dbReference>
<evidence type="ECO:0000259" key="11">
    <source>
        <dbReference type="PROSITE" id="PS50011"/>
    </source>
</evidence>
<dbReference type="EC" id="2.7.11.1" evidence="2"/>
<evidence type="ECO:0000313" key="14">
    <source>
        <dbReference type="Proteomes" id="UP000677228"/>
    </source>
</evidence>
<evidence type="ECO:0000256" key="2">
    <source>
        <dbReference type="ARBA" id="ARBA00012513"/>
    </source>
</evidence>
<keyword evidence="6" id="KW-0547">Nucleotide-binding</keyword>
<keyword evidence="7" id="KW-0418">Kinase</keyword>
<sequence length="369" mass="42297">MTFSDSRTNKTFIQFPFPVKRNSVTDDYDIKDEVLGIGSRGEVRVCINLRTKERCALKILKDSNEVRREVILQRQASTSLSSNIVNVRDVYLNEYSKRRCVLLILECMDGGLLFDRIQRIGNENPFTECQAAGLIHSIFKAVHHLHSMNIAHRDIKPENLLFTSAGNDALLKLTDFRFAKECSDKIDKPLITPCYTPYYVAPEILSEQRYNKSCDIWSLGVIMYILLCGYPPFYSTHPLPMSAGMKNKIRAGEYTFPENDWNIVSQEAKDLIRMMLTVEPANRPTINQILENRWLSEYNSVLQAPLNTPQVLAEEAPQRSAVTVAIRNANGDNRLEDTDDDGNNSITFSITNNILFRRRQRRRALRNVV</sequence>
<comment type="catalytic activity">
    <reaction evidence="10">
        <text>L-seryl-[protein] + ATP = O-phospho-L-seryl-[protein] + ADP + H(+)</text>
        <dbReference type="Rhea" id="RHEA:17989"/>
        <dbReference type="Rhea" id="RHEA-COMP:9863"/>
        <dbReference type="Rhea" id="RHEA-COMP:11604"/>
        <dbReference type="ChEBI" id="CHEBI:15378"/>
        <dbReference type="ChEBI" id="CHEBI:29999"/>
        <dbReference type="ChEBI" id="CHEBI:30616"/>
        <dbReference type="ChEBI" id="CHEBI:83421"/>
        <dbReference type="ChEBI" id="CHEBI:456216"/>
        <dbReference type="EC" id="2.7.11.1"/>
    </reaction>
</comment>
<dbReference type="InterPro" id="IPR011009">
    <property type="entry name" value="Kinase-like_dom_sf"/>
</dbReference>
<dbReference type="PANTHER" id="PTHR24349">
    <property type="entry name" value="SERINE/THREONINE-PROTEIN KINASE"/>
    <property type="match status" value="1"/>
</dbReference>
<dbReference type="PROSITE" id="PS00108">
    <property type="entry name" value="PROTEIN_KINASE_ST"/>
    <property type="match status" value="1"/>
</dbReference>
<reference evidence="12" key="1">
    <citation type="submission" date="2021-02" db="EMBL/GenBank/DDBJ databases">
        <authorList>
            <person name="Nowell W R."/>
        </authorList>
    </citation>
    <scope>NUCLEOTIDE SEQUENCE</scope>
</reference>
<evidence type="ECO:0000256" key="8">
    <source>
        <dbReference type="ARBA" id="ARBA00022840"/>
    </source>
</evidence>
<evidence type="ECO:0000313" key="13">
    <source>
        <dbReference type="EMBL" id="CAF3768840.1"/>
    </source>
</evidence>
<dbReference type="Gene3D" id="3.30.200.20">
    <property type="entry name" value="Phosphorylase Kinase, domain 1"/>
    <property type="match status" value="1"/>
</dbReference>
<keyword evidence="4" id="KW-0597">Phosphoprotein</keyword>